<keyword evidence="1" id="KW-0472">Membrane</keyword>
<dbReference type="Proteomes" id="UP000593567">
    <property type="component" value="Unassembled WGS sequence"/>
</dbReference>
<dbReference type="AlphaFoldDB" id="A0A7J7K1W9"/>
<organism evidence="2 3">
    <name type="scientific">Bugula neritina</name>
    <name type="common">Brown bryozoan</name>
    <name type="synonym">Sertularia neritina</name>
    <dbReference type="NCBI Taxonomy" id="10212"/>
    <lineage>
        <taxon>Eukaryota</taxon>
        <taxon>Metazoa</taxon>
        <taxon>Spiralia</taxon>
        <taxon>Lophotrochozoa</taxon>
        <taxon>Bryozoa</taxon>
        <taxon>Gymnolaemata</taxon>
        <taxon>Cheilostomatida</taxon>
        <taxon>Flustrina</taxon>
        <taxon>Buguloidea</taxon>
        <taxon>Bugulidae</taxon>
        <taxon>Bugula</taxon>
    </lineage>
</organism>
<proteinExistence type="predicted"/>
<protein>
    <submittedName>
        <fullName evidence="2">Uncharacterized protein</fullName>
    </submittedName>
</protein>
<dbReference type="EMBL" id="VXIV02001494">
    <property type="protein sequence ID" value="KAF6032629.1"/>
    <property type="molecule type" value="Genomic_DNA"/>
</dbReference>
<evidence type="ECO:0000313" key="3">
    <source>
        <dbReference type="Proteomes" id="UP000593567"/>
    </source>
</evidence>
<evidence type="ECO:0000256" key="1">
    <source>
        <dbReference type="SAM" id="Phobius"/>
    </source>
</evidence>
<keyword evidence="1" id="KW-0812">Transmembrane</keyword>
<gene>
    <name evidence="2" type="ORF">EB796_009061</name>
</gene>
<keyword evidence="3" id="KW-1185">Reference proteome</keyword>
<evidence type="ECO:0000313" key="2">
    <source>
        <dbReference type="EMBL" id="KAF6032629.1"/>
    </source>
</evidence>
<feature type="transmembrane region" description="Helical" evidence="1">
    <location>
        <begin position="54"/>
        <end position="73"/>
    </location>
</feature>
<comment type="caution">
    <text evidence="2">The sequence shown here is derived from an EMBL/GenBank/DDBJ whole genome shotgun (WGS) entry which is preliminary data.</text>
</comment>
<name>A0A7J7K1W9_BUGNE</name>
<reference evidence="2" key="1">
    <citation type="submission" date="2020-06" db="EMBL/GenBank/DDBJ databases">
        <title>Draft genome of Bugula neritina, a colonial animal packing powerful symbionts and potential medicines.</title>
        <authorList>
            <person name="Rayko M."/>
        </authorList>
    </citation>
    <scope>NUCLEOTIDE SEQUENCE [LARGE SCALE GENOMIC DNA]</scope>
    <source>
        <strain evidence="2">Kwan_BN1</strain>
    </source>
</reference>
<sequence>MSVYYVYLHSSNYSYQSHSHSSTQICLALKLLSLSPPYICTLVHQGTCAFIRTFLLYKALCIMILCTVLYQSLL</sequence>
<keyword evidence="1" id="KW-1133">Transmembrane helix</keyword>
<accession>A0A7J7K1W9</accession>